<dbReference type="InterPro" id="IPR040023">
    <property type="entry name" value="WBP4"/>
</dbReference>
<dbReference type="InterPro" id="IPR036236">
    <property type="entry name" value="Znf_C2H2_sf"/>
</dbReference>
<dbReference type="EMBL" id="MU865374">
    <property type="protein sequence ID" value="KAK4225148.1"/>
    <property type="molecule type" value="Genomic_DNA"/>
</dbReference>
<reference evidence="6" key="2">
    <citation type="submission" date="2023-05" db="EMBL/GenBank/DDBJ databases">
        <authorList>
            <consortium name="Lawrence Berkeley National Laboratory"/>
            <person name="Steindorff A."/>
            <person name="Hensen N."/>
            <person name="Bonometti L."/>
            <person name="Westerberg I."/>
            <person name="Brannstrom I.O."/>
            <person name="Guillou S."/>
            <person name="Cros-Aarteil S."/>
            <person name="Calhoun S."/>
            <person name="Haridas S."/>
            <person name="Kuo A."/>
            <person name="Mondo S."/>
            <person name="Pangilinan J."/>
            <person name="Riley R."/>
            <person name="Labutti K."/>
            <person name="Andreopoulos B."/>
            <person name="Lipzen A."/>
            <person name="Chen C."/>
            <person name="Yanf M."/>
            <person name="Daum C."/>
            <person name="Ng V."/>
            <person name="Clum A."/>
            <person name="Ohm R."/>
            <person name="Martin F."/>
            <person name="Silar P."/>
            <person name="Natvig D."/>
            <person name="Lalanne C."/>
            <person name="Gautier V."/>
            <person name="Ament-Velasquez S.L."/>
            <person name="Kruys A."/>
            <person name="Hutchinson M.I."/>
            <person name="Powell A.J."/>
            <person name="Barry K."/>
            <person name="Miller A.N."/>
            <person name="Grigoriev I.V."/>
            <person name="Debuchy R."/>
            <person name="Gladieux P."/>
            <person name="Thoren M.H."/>
            <person name="Johannesson H."/>
        </authorList>
    </citation>
    <scope>NUCLEOTIDE SEQUENCE</scope>
    <source>
        <strain evidence="6">CBS 990.96</strain>
    </source>
</reference>
<organism evidence="6 7">
    <name type="scientific">Podospora fimiseda</name>
    <dbReference type="NCBI Taxonomy" id="252190"/>
    <lineage>
        <taxon>Eukaryota</taxon>
        <taxon>Fungi</taxon>
        <taxon>Dikarya</taxon>
        <taxon>Ascomycota</taxon>
        <taxon>Pezizomycotina</taxon>
        <taxon>Sordariomycetes</taxon>
        <taxon>Sordariomycetidae</taxon>
        <taxon>Sordariales</taxon>
        <taxon>Podosporaceae</taxon>
        <taxon>Podospora</taxon>
    </lineage>
</organism>
<evidence type="ECO:0000256" key="1">
    <source>
        <dbReference type="ARBA" id="ARBA00022723"/>
    </source>
</evidence>
<evidence type="ECO:0000256" key="3">
    <source>
        <dbReference type="ARBA" id="ARBA00022833"/>
    </source>
</evidence>
<protein>
    <recommendedName>
        <fullName evidence="5">U1-C C2H2-type zinc finger domain-containing protein</fullName>
    </recommendedName>
</protein>
<comment type="caution">
    <text evidence="6">The sequence shown here is derived from an EMBL/GenBank/DDBJ whole genome shotgun (WGS) entry which is preliminary data.</text>
</comment>
<feature type="region of interest" description="Disordered" evidence="4">
    <location>
        <begin position="51"/>
        <end position="101"/>
    </location>
</feature>
<dbReference type="PANTHER" id="PTHR13173:SF10">
    <property type="entry name" value="WW DOMAIN-BINDING PROTEIN 4"/>
    <property type="match status" value="1"/>
</dbReference>
<dbReference type="PANTHER" id="PTHR13173">
    <property type="entry name" value="WW DOMAIN BINDING PROTEIN 4"/>
    <property type="match status" value="1"/>
</dbReference>
<keyword evidence="7" id="KW-1185">Reference proteome</keyword>
<evidence type="ECO:0000313" key="6">
    <source>
        <dbReference type="EMBL" id="KAK4225148.1"/>
    </source>
</evidence>
<dbReference type="GO" id="GO:0071011">
    <property type="term" value="C:precatalytic spliceosome"/>
    <property type="evidence" value="ECO:0007669"/>
    <property type="project" value="TreeGrafter"/>
</dbReference>
<gene>
    <name evidence="6" type="ORF">QBC38DRAFT_483778</name>
</gene>
<evidence type="ECO:0000256" key="4">
    <source>
        <dbReference type="SAM" id="MobiDB-lite"/>
    </source>
</evidence>
<dbReference type="Proteomes" id="UP001301958">
    <property type="component" value="Unassembled WGS sequence"/>
</dbReference>
<dbReference type="Pfam" id="PF06220">
    <property type="entry name" value="zf-U1"/>
    <property type="match status" value="1"/>
</dbReference>
<dbReference type="GO" id="GO:0000398">
    <property type="term" value="P:mRNA splicing, via spliceosome"/>
    <property type="evidence" value="ECO:0007669"/>
    <property type="project" value="InterPro"/>
</dbReference>
<proteinExistence type="predicted"/>
<keyword evidence="2" id="KW-0863">Zinc-finger</keyword>
<name>A0AAN7BKV2_9PEZI</name>
<keyword evidence="3" id="KW-0862">Zinc</keyword>
<sequence length="325" mass="36133">MSEYWKSTPKYWCKHCSVYVRDTKLERTNHEATGRHQGAIKRSLRDLHRTAEQADREKERAKREVDRLNGVVSSSSGSSSKAHAARYSTTATIQPKEPTQAERQRQLEQLAELGVAIPDELRKDMAMVGEWSVTSTRIIDDDAGGEEKGEQKDLAGRAVGVKRTREITEEEKEREEALNGLFNQNKKRRWGVGSRTMPEGEEDEELDALLSGGLVVKKMEEEPVDGESVKKEGDGEFIKKEVEGEPVKEEDGGDQQVKKEESQNEAAALDSIPELKTTEGAPLKVKMEPGVEGGDGPIDIPSVLVDSGAPVAVFKSRRPKNVRKK</sequence>
<reference evidence="6" key="1">
    <citation type="journal article" date="2023" name="Mol. Phylogenet. Evol.">
        <title>Genome-scale phylogeny and comparative genomics of the fungal order Sordariales.</title>
        <authorList>
            <person name="Hensen N."/>
            <person name="Bonometti L."/>
            <person name="Westerberg I."/>
            <person name="Brannstrom I.O."/>
            <person name="Guillou S."/>
            <person name="Cros-Aarteil S."/>
            <person name="Calhoun S."/>
            <person name="Haridas S."/>
            <person name="Kuo A."/>
            <person name="Mondo S."/>
            <person name="Pangilinan J."/>
            <person name="Riley R."/>
            <person name="LaButti K."/>
            <person name="Andreopoulos B."/>
            <person name="Lipzen A."/>
            <person name="Chen C."/>
            <person name="Yan M."/>
            <person name="Daum C."/>
            <person name="Ng V."/>
            <person name="Clum A."/>
            <person name="Steindorff A."/>
            <person name="Ohm R.A."/>
            <person name="Martin F."/>
            <person name="Silar P."/>
            <person name="Natvig D.O."/>
            <person name="Lalanne C."/>
            <person name="Gautier V."/>
            <person name="Ament-Velasquez S.L."/>
            <person name="Kruys A."/>
            <person name="Hutchinson M.I."/>
            <person name="Powell A.J."/>
            <person name="Barry K."/>
            <person name="Miller A.N."/>
            <person name="Grigoriev I.V."/>
            <person name="Debuchy R."/>
            <person name="Gladieux P."/>
            <person name="Hiltunen Thoren M."/>
            <person name="Johannesson H."/>
        </authorList>
    </citation>
    <scope>NUCLEOTIDE SEQUENCE</scope>
    <source>
        <strain evidence="6">CBS 990.96</strain>
    </source>
</reference>
<feature type="compositionally biased region" description="Basic and acidic residues" evidence="4">
    <location>
        <begin position="51"/>
        <end position="67"/>
    </location>
</feature>
<feature type="compositionally biased region" description="Basic and acidic residues" evidence="4">
    <location>
        <begin position="219"/>
        <end position="262"/>
    </location>
</feature>
<feature type="domain" description="U1-C C2H2-type zinc finger" evidence="5">
    <location>
        <begin position="9"/>
        <end position="42"/>
    </location>
</feature>
<keyword evidence="1" id="KW-0479">Metal-binding</keyword>
<dbReference type="SUPFAM" id="SSF57667">
    <property type="entry name" value="beta-beta-alpha zinc fingers"/>
    <property type="match status" value="1"/>
</dbReference>
<accession>A0AAN7BKV2</accession>
<evidence type="ECO:0000313" key="7">
    <source>
        <dbReference type="Proteomes" id="UP001301958"/>
    </source>
</evidence>
<feature type="region of interest" description="Disordered" evidence="4">
    <location>
        <begin position="219"/>
        <end position="302"/>
    </location>
</feature>
<dbReference type="GO" id="GO:0003723">
    <property type="term" value="F:RNA binding"/>
    <property type="evidence" value="ECO:0007669"/>
    <property type="project" value="TreeGrafter"/>
</dbReference>
<feature type="compositionally biased region" description="Low complexity" evidence="4">
    <location>
        <begin position="70"/>
        <end position="80"/>
    </location>
</feature>
<dbReference type="AlphaFoldDB" id="A0AAN7BKV2"/>
<evidence type="ECO:0000256" key="2">
    <source>
        <dbReference type="ARBA" id="ARBA00022771"/>
    </source>
</evidence>
<dbReference type="InterPro" id="IPR013085">
    <property type="entry name" value="U1-CZ_Znf_C2H2"/>
</dbReference>
<evidence type="ECO:0000259" key="5">
    <source>
        <dbReference type="Pfam" id="PF06220"/>
    </source>
</evidence>
<dbReference type="GO" id="GO:0008270">
    <property type="term" value="F:zinc ion binding"/>
    <property type="evidence" value="ECO:0007669"/>
    <property type="project" value="UniProtKB-KW"/>
</dbReference>